<dbReference type="SUPFAM" id="SSF52540">
    <property type="entry name" value="P-loop containing nucleoside triphosphate hydrolases"/>
    <property type="match status" value="1"/>
</dbReference>
<dbReference type="GO" id="GO:0016887">
    <property type="term" value="F:ATP hydrolysis activity"/>
    <property type="evidence" value="ECO:0007669"/>
    <property type="project" value="TreeGrafter"/>
</dbReference>
<dbReference type="GO" id="GO:0004386">
    <property type="term" value="F:helicase activity"/>
    <property type="evidence" value="ECO:0007669"/>
    <property type="project" value="UniProtKB-KW"/>
</dbReference>
<dbReference type="SMART" id="SM00487">
    <property type="entry name" value="DEXDc"/>
    <property type="match status" value="1"/>
</dbReference>
<dbReference type="KEGG" id="hara:AArcS_1604"/>
<keyword evidence="7" id="KW-1185">Reference proteome</keyword>
<name>A0A897MWW6_9EURY</name>
<keyword evidence="6" id="KW-0378">Hydrolase</keyword>
<dbReference type="EMBL" id="CP064786">
    <property type="protein sequence ID" value="QSG02815.1"/>
    <property type="molecule type" value="Genomic_DNA"/>
</dbReference>
<gene>
    <name evidence="6" type="ORF">AArcS_1604</name>
</gene>
<dbReference type="InterPro" id="IPR011545">
    <property type="entry name" value="DEAD/DEAH_box_helicase_dom"/>
</dbReference>
<evidence type="ECO:0000313" key="6">
    <source>
        <dbReference type="EMBL" id="QSG02815.1"/>
    </source>
</evidence>
<evidence type="ECO:0000259" key="5">
    <source>
        <dbReference type="PROSITE" id="PS51194"/>
    </source>
</evidence>
<evidence type="ECO:0000256" key="3">
    <source>
        <dbReference type="SAM" id="Coils"/>
    </source>
</evidence>
<feature type="domain" description="Helicase C-terminal" evidence="5">
    <location>
        <begin position="398"/>
        <end position="557"/>
    </location>
</feature>
<dbReference type="PROSITE" id="PS51192">
    <property type="entry name" value="HELICASE_ATP_BIND_1"/>
    <property type="match status" value="1"/>
</dbReference>
<dbReference type="GO" id="GO:0005524">
    <property type="term" value="F:ATP binding"/>
    <property type="evidence" value="ECO:0007669"/>
    <property type="project" value="UniProtKB-KW"/>
</dbReference>
<dbReference type="PANTHER" id="PTHR47962">
    <property type="entry name" value="ATP-DEPENDENT HELICASE LHR-RELATED-RELATED"/>
    <property type="match status" value="1"/>
</dbReference>
<dbReference type="InterPro" id="IPR014001">
    <property type="entry name" value="Helicase_ATP-bd"/>
</dbReference>
<reference evidence="6" key="1">
    <citation type="submission" date="2020-11" db="EMBL/GenBank/DDBJ databases">
        <title>Carbohydrate-dependent, anaerobic sulfur respiration: A novel catabolism in halophilic archaea.</title>
        <authorList>
            <person name="Sorokin D.Y."/>
            <person name="Messina E."/>
            <person name="Smedile F."/>
            <person name="La Cono V."/>
            <person name="Hallsworth J.E."/>
            <person name="Yakimov M.M."/>
        </authorList>
    </citation>
    <scope>NUCLEOTIDE SEQUENCE</scope>
    <source>
        <strain evidence="6">AArc-S</strain>
    </source>
</reference>
<evidence type="ECO:0000259" key="4">
    <source>
        <dbReference type="PROSITE" id="PS51192"/>
    </source>
</evidence>
<proteinExistence type="predicted"/>
<keyword evidence="1" id="KW-0547">Nucleotide-binding</keyword>
<dbReference type="GO" id="GO:0140097">
    <property type="term" value="F:catalytic activity, acting on DNA"/>
    <property type="evidence" value="ECO:0007669"/>
    <property type="project" value="UniProtKB-ARBA"/>
</dbReference>
<evidence type="ECO:0000256" key="1">
    <source>
        <dbReference type="ARBA" id="ARBA00022741"/>
    </source>
</evidence>
<dbReference type="Gene3D" id="3.40.50.300">
    <property type="entry name" value="P-loop containing nucleotide triphosphate hydrolases"/>
    <property type="match status" value="2"/>
</dbReference>
<keyword evidence="6" id="KW-0347">Helicase</keyword>
<feature type="coiled-coil region" evidence="3">
    <location>
        <begin position="705"/>
        <end position="732"/>
    </location>
</feature>
<feature type="domain" description="Helicase ATP-binding" evidence="4">
    <location>
        <begin position="96"/>
        <end position="338"/>
    </location>
</feature>
<protein>
    <submittedName>
        <fullName evidence="6">Distinct helicase family with a unique C-terminal domain including a metal-binding cysteine cluster</fullName>
    </submittedName>
</protein>
<dbReference type="SMART" id="SM00490">
    <property type="entry name" value="HELICc"/>
    <property type="match status" value="1"/>
</dbReference>
<keyword evidence="3" id="KW-0175">Coiled coil</keyword>
<dbReference type="PROSITE" id="PS51194">
    <property type="entry name" value="HELICASE_CTER"/>
    <property type="match status" value="1"/>
</dbReference>
<dbReference type="InterPro" id="IPR027417">
    <property type="entry name" value="P-loop_NTPase"/>
</dbReference>
<dbReference type="Pfam" id="PF00271">
    <property type="entry name" value="Helicase_C"/>
    <property type="match status" value="1"/>
</dbReference>
<accession>A0A897MWW6</accession>
<dbReference type="Pfam" id="PF00270">
    <property type="entry name" value="DEAD"/>
    <property type="match status" value="2"/>
</dbReference>
<dbReference type="GO" id="GO:0003677">
    <property type="term" value="F:DNA binding"/>
    <property type="evidence" value="ECO:0007669"/>
    <property type="project" value="TreeGrafter"/>
</dbReference>
<evidence type="ECO:0000313" key="7">
    <source>
        <dbReference type="Proteomes" id="UP000663586"/>
    </source>
</evidence>
<evidence type="ECO:0000256" key="2">
    <source>
        <dbReference type="ARBA" id="ARBA00022840"/>
    </source>
</evidence>
<organism evidence="6 7">
    <name type="scientific">Natranaeroarchaeum sulfidigenes</name>
    <dbReference type="NCBI Taxonomy" id="2784880"/>
    <lineage>
        <taxon>Archaea</taxon>
        <taxon>Methanobacteriati</taxon>
        <taxon>Methanobacteriota</taxon>
        <taxon>Stenosarchaea group</taxon>
        <taxon>Halobacteria</taxon>
        <taxon>Halobacteriales</taxon>
        <taxon>Natronoarchaeaceae</taxon>
        <taxon>Natranaeroarchaeum</taxon>
    </lineage>
</organism>
<sequence length="1361" mass="155837">MQYIDRNTKPGRIEDNVRPLLEAMLENKQIRYADHEEPPHVTKAIKYERQRQDRRDTSTYTGDDQFVQSIIDVFGFDPLDFQINSWQTVDELDERRRTENDSKGAVFSAPTGFGKTEAFLGPLYQLLREERQESVAIVYPSRALLQDQLGRILEHVHAIGTEHDNQLSVGCYVGGMPWEVSDVGTEGFFEKTNGRPRFKLCNCWCGENESHAFELHNTSKSYVLECEHDSSHRFTDRELVLSRKDLVFNHQPDIVLTTLESLENFAHKPHYPLVDSFDTIVLDEVHLYTGLRGAHAAKIIQNVDDISDSPLLWLGSSATIDDPERFGRQIFGLSSRDIETTKPPESDYDDGHDDYEHYYFMLAPEDGPGVTSMAIQQSMLLGHTMLEDTEGNRSKQLSFIDSISQINQQRVQLRDADRSNELWQYHRRSLFEEDWDSVASSMGQRFIDEPLQFLPVYSDQGFDKDHAADSDILLSTNFLEVGIDVGEIKIVTQHRTPWNLSSFLQRAGRAARKPGMDSHVAVYLSSLTGDANMFYRADRFLGSDIRTPLNTDNRVVEWMHDRFNRYFNHVSEIDAKRFRSSVEAHRTFLEDYLREDLEYDAYYEMIINPKEFFDEALGLDVPADQLLSQQVVDDVRDEVDEYLEEQSEELSDIEEYFGMEDGEIIRGSDAIETYILEVQEQTLRVVNTFDGQVSGFVHKLEKHDASGYDDLVESLNEELANTREEAQELPDVSPAETVAHFSSLLARLFGLLGKLMELRNHANRAAEEPIPQVNQEKLSTLNDAVNQLETLSEDDRLQEYYQLEKQIHHLRSALEEYRSYLDANTPYNSLYRIKDLLRGAYYFDLYLQTTDERLDDDVWFVPPDYFGSSGQFVKVFRENDPQDRPEESIDQILSTYAPYHSEYQSESGRMQVFLPDTTVTEDGVVMDYTKHVSGEEQEGVLVPDTLQLSEVQDLSGDSAMEIVQYCPECFQVLPSDIDRCLRHEQREYGKIHSEPHVDTTVTNRTPIEQTGDLTLADLEAKVSLESVTLEITPGRYYGDEIGVAYDKDTDRFSQELQSPETPLGYTTRTRGLVYDMDTFLDSIEDEVREYVERYKDLDDTDFEYLAYHTAAHFFLQFVTDVSSVSNQRVFYGFDEGVGEVYVFERTEGGQGIVDLVYDEIQSDPGSVLESMNRLLYNEQVIGERLWSRAEFVGRLPTDDPNEETIRSIVVEYLPIAFDDVIDRVTGEIVSTVDHAHQFATDEDIAVRDAYDLKHIVAAAQINGEDEFPTDAVEQHETNISDSDRVKAAFHSPDIDGCVENLHITDCIEAGEQSETLSYVVLEALREHLTTTVPATDAADEMFDQELPPGGEINGTSIFLDF</sequence>
<dbReference type="RefSeq" id="WP_238479955.1">
    <property type="nucleotide sequence ID" value="NZ_CP064786.1"/>
</dbReference>
<dbReference type="GeneID" id="70684987"/>
<dbReference type="InterPro" id="IPR052511">
    <property type="entry name" value="ATP-dep_Helicase"/>
</dbReference>
<dbReference type="PANTHER" id="PTHR47962:SF5">
    <property type="entry name" value="ATP-DEPENDENT HELICASE LHR-RELATED"/>
    <property type="match status" value="1"/>
</dbReference>
<dbReference type="Proteomes" id="UP000663586">
    <property type="component" value="Chromosome"/>
</dbReference>
<dbReference type="InterPro" id="IPR001650">
    <property type="entry name" value="Helicase_C-like"/>
</dbReference>
<keyword evidence="2" id="KW-0067">ATP-binding</keyword>